<keyword evidence="2" id="KW-1185">Reference proteome</keyword>
<sequence length="57" mass="6487">MTSNSSTENEIMGYSKLKALNKGNVLTVSDTTIGAETMFYQEKFHRLFTYTKSETEI</sequence>
<accession>A0A6A0B810</accession>
<protein>
    <submittedName>
        <fullName evidence="1">Uncharacterized protein</fullName>
    </submittedName>
</protein>
<proteinExistence type="predicted"/>
<dbReference type="Proteomes" id="UP000480303">
    <property type="component" value="Unassembled WGS sequence"/>
</dbReference>
<evidence type="ECO:0000313" key="1">
    <source>
        <dbReference type="EMBL" id="GFH41480.1"/>
    </source>
</evidence>
<dbReference type="AlphaFoldDB" id="A0A6A0B810"/>
<gene>
    <name evidence="1" type="ORF">Hs30E_00310</name>
</gene>
<evidence type="ECO:0000313" key="2">
    <source>
        <dbReference type="Proteomes" id="UP000480303"/>
    </source>
</evidence>
<organism evidence="1 2">
    <name type="scientific">Pseudolactococcus hodotermopsidis</name>
    <dbReference type="NCBI Taxonomy" id="2709157"/>
    <lineage>
        <taxon>Bacteria</taxon>
        <taxon>Bacillati</taxon>
        <taxon>Bacillota</taxon>
        <taxon>Bacilli</taxon>
        <taxon>Lactobacillales</taxon>
        <taxon>Streptococcaceae</taxon>
        <taxon>Pseudolactococcus</taxon>
    </lineage>
</organism>
<dbReference type="EMBL" id="BLLI01000001">
    <property type="protein sequence ID" value="GFH41480.1"/>
    <property type="molecule type" value="Genomic_DNA"/>
</dbReference>
<comment type="caution">
    <text evidence="1">The sequence shown here is derived from an EMBL/GenBank/DDBJ whole genome shotgun (WGS) entry which is preliminary data.</text>
</comment>
<reference evidence="1 2" key="1">
    <citation type="submission" date="2020-02" db="EMBL/GenBank/DDBJ databases">
        <title>Draft genome sequence of Lactococcus sp. Hs30E4-3.</title>
        <authorList>
            <person name="Noda S."/>
            <person name="Yuki M."/>
            <person name="Ohkuma M."/>
        </authorList>
    </citation>
    <scope>NUCLEOTIDE SEQUENCE [LARGE SCALE GENOMIC DNA]</scope>
    <source>
        <strain evidence="1 2">Hs30E4-3</strain>
    </source>
</reference>
<name>A0A6A0B810_9LACT</name>